<proteinExistence type="predicted"/>
<dbReference type="Gene3D" id="2.70.70.10">
    <property type="entry name" value="Glucose Permease (Domain IIA)"/>
    <property type="match status" value="1"/>
</dbReference>
<name>A0A4Q5J8D4_9ACTN</name>
<evidence type="ECO:0008006" key="5">
    <source>
        <dbReference type="Google" id="ProtNLM"/>
    </source>
</evidence>
<gene>
    <name evidence="3" type="ORF">ETU37_02050</name>
</gene>
<dbReference type="Gene3D" id="3.60.10.10">
    <property type="entry name" value="Endonuclease/exonuclease/phosphatase"/>
    <property type="match status" value="1"/>
</dbReference>
<evidence type="ECO:0000259" key="2">
    <source>
        <dbReference type="Pfam" id="PF03372"/>
    </source>
</evidence>
<keyword evidence="4" id="KW-1185">Reference proteome</keyword>
<dbReference type="InterPro" id="IPR036691">
    <property type="entry name" value="Endo/exonu/phosph_ase_sf"/>
</dbReference>
<comment type="caution">
    <text evidence="3">The sequence shown here is derived from an EMBL/GenBank/DDBJ whole genome shotgun (WGS) entry which is preliminary data.</text>
</comment>
<feature type="domain" description="M23ase beta-sheet core" evidence="1">
    <location>
        <begin position="260"/>
        <end position="353"/>
    </location>
</feature>
<organism evidence="3 4">
    <name type="scientific">Nocardioides iriomotensis</name>
    <dbReference type="NCBI Taxonomy" id="715784"/>
    <lineage>
        <taxon>Bacteria</taxon>
        <taxon>Bacillati</taxon>
        <taxon>Actinomycetota</taxon>
        <taxon>Actinomycetes</taxon>
        <taxon>Propionibacteriales</taxon>
        <taxon>Nocardioidaceae</taxon>
        <taxon>Nocardioides</taxon>
    </lineage>
</organism>
<dbReference type="Pfam" id="PF03372">
    <property type="entry name" value="Exo_endo_phos"/>
    <property type="match status" value="1"/>
</dbReference>
<dbReference type="InterPro" id="IPR005135">
    <property type="entry name" value="Endo/exonuclease/phosphatase"/>
</dbReference>
<evidence type="ECO:0000313" key="4">
    <source>
        <dbReference type="Proteomes" id="UP000291189"/>
    </source>
</evidence>
<dbReference type="AlphaFoldDB" id="A0A4Q5J8D4"/>
<dbReference type="GO" id="GO:0004222">
    <property type="term" value="F:metalloendopeptidase activity"/>
    <property type="evidence" value="ECO:0007669"/>
    <property type="project" value="TreeGrafter"/>
</dbReference>
<evidence type="ECO:0000259" key="1">
    <source>
        <dbReference type="Pfam" id="PF01551"/>
    </source>
</evidence>
<dbReference type="PANTHER" id="PTHR21666">
    <property type="entry name" value="PEPTIDASE-RELATED"/>
    <property type="match status" value="1"/>
</dbReference>
<dbReference type="EMBL" id="SDPU01000009">
    <property type="protein sequence ID" value="RYU14793.1"/>
    <property type="molecule type" value="Genomic_DNA"/>
</dbReference>
<dbReference type="CDD" id="cd12797">
    <property type="entry name" value="M23_peptidase"/>
    <property type="match status" value="1"/>
</dbReference>
<dbReference type="SUPFAM" id="SSF56219">
    <property type="entry name" value="DNase I-like"/>
    <property type="match status" value="1"/>
</dbReference>
<dbReference type="PANTHER" id="PTHR21666:SF270">
    <property type="entry name" value="MUREIN HYDROLASE ACTIVATOR ENVC"/>
    <property type="match status" value="1"/>
</dbReference>
<dbReference type="InterPro" id="IPR050570">
    <property type="entry name" value="Cell_wall_metabolism_enzyme"/>
</dbReference>
<dbReference type="RefSeq" id="WP_129985216.1">
    <property type="nucleotide sequence ID" value="NZ_SDPU01000009.1"/>
</dbReference>
<accession>A0A4Q5J8D4</accession>
<dbReference type="InterPro" id="IPR016047">
    <property type="entry name" value="M23ase_b-sheet_dom"/>
</dbReference>
<dbReference type="Proteomes" id="UP000291189">
    <property type="component" value="Unassembled WGS sequence"/>
</dbReference>
<dbReference type="InterPro" id="IPR011055">
    <property type="entry name" value="Dup_hybrid_motif"/>
</dbReference>
<feature type="domain" description="Endonuclease/exonuclease/phosphatase" evidence="2">
    <location>
        <begin position="391"/>
        <end position="620"/>
    </location>
</feature>
<dbReference type="Pfam" id="PF01551">
    <property type="entry name" value="Peptidase_M23"/>
    <property type="match status" value="1"/>
</dbReference>
<sequence length="634" mass="67332">MRRGSGALVVGFVAFLGVFALLGTLLGLPLFINDDVESCNGPDVSLASPSQVESLRELSEPQLANAATIIGVGYRLGVSRKGIVVALAVAHQESGFLNYANDGRGGDLIFLQAGIEDSLGLPHQAVGSDHGSLGVFQQQWPWWGSMEELMDPAKAAEKFYRALLKVRGWESMRETAAGQAVQISAYPDAYADDVPLAEALLADPATAGAAEVTSASLESVSGGCLLGDMPPGTVTYPLPASSGYIDAHNFGSAGANWSKGHTGTDFSASCGTPVVASTAGTVVIRTDQPWSGRWLVQVSTGIGRLTTWYGHMQSLTVEDGDQVQPDDQIGTVGSEGNSTGCHLHFEVHSRGGSIYEDGIDPSQWLRENAGHELEDPGLDPDVDQAGAYTLATFNVLGHSHTKPGGNKPGWASSQERMRATVQLLDEHAIDVIGFQELQPIQAEEFRRLAGSTYELHSPPGDTENSIAFRTARFEFVAADTVAIPYFNGRIRQMPIVRLRDRTTNQDSIFINVHNPANTSRFPNQAAHRAEAVRRQVELVRSLRQRYAIPTFLTGDLNDRRDAFCGLTAGGVLAASAGGNGGSSCSPPADAGIDWILGSPDVRLIGHESLSAGIRGEVSDHPLVTTSVIPTGGVR</sequence>
<protein>
    <recommendedName>
        <fullName evidence="5">M23 family metallopeptidase</fullName>
    </recommendedName>
</protein>
<dbReference type="SUPFAM" id="SSF51261">
    <property type="entry name" value="Duplicated hybrid motif"/>
    <property type="match status" value="1"/>
</dbReference>
<reference evidence="3 4" key="1">
    <citation type="submission" date="2019-01" db="EMBL/GenBank/DDBJ databases">
        <title>Nocardioides guangzhouensis sp. nov., an actinobacterium isolated from soil.</title>
        <authorList>
            <person name="Fu Y."/>
            <person name="Cai Y."/>
            <person name="Lin Z."/>
            <person name="Chen P."/>
        </authorList>
    </citation>
    <scope>NUCLEOTIDE SEQUENCE [LARGE SCALE GENOMIC DNA]</scope>
    <source>
        <strain evidence="3 4">NBRC 105384</strain>
    </source>
</reference>
<dbReference type="OrthoDB" id="5496837at2"/>
<evidence type="ECO:0000313" key="3">
    <source>
        <dbReference type="EMBL" id="RYU14793.1"/>
    </source>
</evidence>